<dbReference type="AlphaFoldDB" id="A0A7M2WYU4"/>
<gene>
    <name evidence="2" type="ORF">IPV69_04885</name>
</gene>
<name>A0A7M2WYU4_9BACT</name>
<proteinExistence type="predicted"/>
<dbReference type="KEGG" id="hbs:IPV69_04885"/>
<dbReference type="Proteomes" id="UP000593765">
    <property type="component" value="Chromosome"/>
</dbReference>
<dbReference type="EMBL" id="CP063458">
    <property type="protein sequence ID" value="QOV90697.1"/>
    <property type="molecule type" value="Genomic_DNA"/>
</dbReference>
<organism evidence="2 3">
    <name type="scientific">Humisphaera borealis</name>
    <dbReference type="NCBI Taxonomy" id="2807512"/>
    <lineage>
        <taxon>Bacteria</taxon>
        <taxon>Pseudomonadati</taxon>
        <taxon>Planctomycetota</taxon>
        <taxon>Phycisphaerae</taxon>
        <taxon>Tepidisphaerales</taxon>
        <taxon>Tepidisphaeraceae</taxon>
        <taxon>Humisphaera</taxon>
    </lineage>
</organism>
<feature type="region of interest" description="Disordered" evidence="1">
    <location>
        <begin position="1"/>
        <end position="22"/>
    </location>
</feature>
<evidence type="ECO:0000256" key="1">
    <source>
        <dbReference type="SAM" id="MobiDB-lite"/>
    </source>
</evidence>
<sequence length="140" mass="15589">MPQETKAHPTDADMELAPPTERENLEGAIPSLATDEELRSALEKAFDYRGDVTITLKDGSTVEGYIFDRRSTGPKLADSVVRLFLKDRDEKVAVRYSDIGKLAFSGRDTAAGKSWETWVRKYNERKAAGEKNIGLEPEAL</sequence>
<accession>A0A7M2WYU4</accession>
<feature type="compositionally biased region" description="Basic and acidic residues" evidence="1">
    <location>
        <begin position="1"/>
        <end position="11"/>
    </location>
</feature>
<dbReference type="RefSeq" id="WP_206293797.1">
    <property type="nucleotide sequence ID" value="NZ_CP063458.1"/>
</dbReference>
<protein>
    <submittedName>
        <fullName evidence="2">Uncharacterized protein</fullName>
    </submittedName>
</protein>
<evidence type="ECO:0000313" key="2">
    <source>
        <dbReference type="EMBL" id="QOV90697.1"/>
    </source>
</evidence>
<keyword evidence="3" id="KW-1185">Reference proteome</keyword>
<evidence type="ECO:0000313" key="3">
    <source>
        <dbReference type="Proteomes" id="UP000593765"/>
    </source>
</evidence>
<reference evidence="2 3" key="1">
    <citation type="submission" date="2020-10" db="EMBL/GenBank/DDBJ databases">
        <title>Wide distribution of Phycisphaera-like planctomycetes from WD2101 soil group in peatlands and genome analysis of the first cultivated representative.</title>
        <authorList>
            <person name="Dedysh S.N."/>
            <person name="Beletsky A.V."/>
            <person name="Ivanova A."/>
            <person name="Kulichevskaya I.S."/>
            <person name="Suzina N.E."/>
            <person name="Philippov D.A."/>
            <person name="Rakitin A.L."/>
            <person name="Mardanov A.V."/>
            <person name="Ravin N.V."/>
        </authorList>
    </citation>
    <scope>NUCLEOTIDE SEQUENCE [LARGE SCALE GENOMIC DNA]</scope>
    <source>
        <strain evidence="2 3">M1803</strain>
    </source>
</reference>